<reference evidence="1 2" key="1">
    <citation type="journal article" date="2013" name="Genome Announc.">
        <title>Draft Genome Sequence of Winogradskyella psychrotolerans RS-3T, Isolated from the Marine Transect of Kongsfjorden, Ny-Alesund, Svalbard, Arctic Ocean.</title>
        <authorList>
            <person name="Kumar Pinnaka A."/>
            <person name="Ara S."/>
            <person name="Singh A."/>
            <person name="Shivaji S."/>
        </authorList>
    </citation>
    <scope>NUCLEOTIDE SEQUENCE [LARGE SCALE GENOMIC DNA]</scope>
    <source>
        <strain evidence="1 2">RS-3</strain>
    </source>
</reference>
<accession>S7VVY0</accession>
<dbReference type="Gene3D" id="2.40.420.20">
    <property type="match status" value="1"/>
</dbReference>
<comment type="caution">
    <text evidence="1">The sequence shown here is derived from an EMBL/GenBank/DDBJ whole genome shotgun (WGS) entry which is preliminary data.</text>
</comment>
<dbReference type="AlphaFoldDB" id="S7VVY0"/>
<proteinExistence type="predicted"/>
<keyword evidence="2" id="KW-1185">Reference proteome</keyword>
<dbReference type="EMBL" id="ATMR01000091">
    <property type="protein sequence ID" value="EPR73567.1"/>
    <property type="molecule type" value="Genomic_DNA"/>
</dbReference>
<dbReference type="STRING" id="641526.ADIWIN_1597"/>
<sequence length="93" mass="10578">MYITGKIQIEDNETTTLPESAITNDGDKFYAFTAKKEGNNWTFTPVEVFIGVKDGNWVEVKFTEELGADVKFAYNNAYYLIAEMKKGESEHSH</sequence>
<evidence type="ECO:0000313" key="2">
    <source>
        <dbReference type="Proteomes" id="UP000014962"/>
    </source>
</evidence>
<dbReference type="eggNOG" id="COG0845">
    <property type="taxonomic scope" value="Bacteria"/>
</dbReference>
<protein>
    <submittedName>
        <fullName evidence="1">Putative Co/Zn/Cd efflux system membrane fusion protein</fullName>
    </submittedName>
</protein>
<name>S7VVY0_9FLAO</name>
<organism evidence="1 2">
    <name type="scientific">Winogradskyella psychrotolerans RS-3</name>
    <dbReference type="NCBI Taxonomy" id="641526"/>
    <lineage>
        <taxon>Bacteria</taxon>
        <taxon>Pseudomonadati</taxon>
        <taxon>Bacteroidota</taxon>
        <taxon>Flavobacteriia</taxon>
        <taxon>Flavobacteriales</taxon>
        <taxon>Flavobacteriaceae</taxon>
        <taxon>Winogradskyella</taxon>
    </lineage>
</organism>
<gene>
    <name evidence="1" type="ORF">ADIWIN_1597</name>
</gene>
<dbReference type="PATRIC" id="fig|641526.4.peg.1586"/>
<dbReference type="Proteomes" id="UP000014962">
    <property type="component" value="Unassembled WGS sequence"/>
</dbReference>
<evidence type="ECO:0000313" key="1">
    <source>
        <dbReference type="EMBL" id="EPR73567.1"/>
    </source>
</evidence>